<dbReference type="EMBL" id="MU274929">
    <property type="protein sequence ID" value="KAI0085709.1"/>
    <property type="molecule type" value="Genomic_DNA"/>
</dbReference>
<reference evidence="1" key="1">
    <citation type="journal article" date="2021" name="Environ. Microbiol.">
        <title>Gene family expansions and transcriptome signatures uncover fungal adaptations to wood decay.</title>
        <authorList>
            <person name="Hage H."/>
            <person name="Miyauchi S."/>
            <person name="Viragh M."/>
            <person name="Drula E."/>
            <person name="Min B."/>
            <person name="Chaduli D."/>
            <person name="Navarro D."/>
            <person name="Favel A."/>
            <person name="Norest M."/>
            <person name="Lesage-Meessen L."/>
            <person name="Balint B."/>
            <person name="Merenyi Z."/>
            <person name="de Eugenio L."/>
            <person name="Morin E."/>
            <person name="Martinez A.T."/>
            <person name="Baldrian P."/>
            <person name="Stursova M."/>
            <person name="Martinez M.J."/>
            <person name="Novotny C."/>
            <person name="Magnuson J.K."/>
            <person name="Spatafora J.W."/>
            <person name="Maurice S."/>
            <person name="Pangilinan J."/>
            <person name="Andreopoulos W."/>
            <person name="LaButti K."/>
            <person name="Hundley H."/>
            <person name="Na H."/>
            <person name="Kuo A."/>
            <person name="Barry K."/>
            <person name="Lipzen A."/>
            <person name="Henrissat B."/>
            <person name="Riley R."/>
            <person name="Ahrendt S."/>
            <person name="Nagy L.G."/>
            <person name="Grigoriev I.V."/>
            <person name="Martin F."/>
            <person name="Rosso M.N."/>
        </authorList>
    </citation>
    <scope>NUCLEOTIDE SEQUENCE</scope>
    <source>
        <strain evidence="1">CBS 384.51</strain>
    </source>
</reference>
<protein>
    <submittedName>
        <fullName evidence="1">Rgp1-domain-containing protein</fullName>
    </submittedName>
</protein>
<accession>A0ACB8TV03</accession>
<keyword evidence="2" id="KW-1185">Reference proteome</keyword>
<gene>
    <name evidence="1" type="ORF">BDY19DRAFT_986982</name>
</gene>
<name>A0ACB8TV03_9APHY</name>
<sequence>MLPSTRADEAVQVVVTPSQAAYFAGERLSITITITNTHVPQATVQPHSGSHPRGSHRRGAHSVSYVPMARPPTSPGTKTVLPVLHIKPEPGGTVVVRRGIIGKTRPAKAIDEATIETEHMKRRALPTRSQSMSLSVDNLCSDIPDSTKAKSPIQSLRAAESSTISPAPTRVSSPLTRSITVPAHHPHARKQSVVDGQVQTHLLTSPAPLITPNTSTFSLTLDPIAEGATSPMPPQTPAVSSPVVHEIFESPQIPSSTSAPVTLHTSAETASPQITDDPHPRPLGDLGLGPPPIVVQPPKPRATSLNTATPNHELILYSYAQLSGLASISPLQESPQPLEQARALQTLRRGLMKSKAVGGGSMDITSHNPNALVSNPHLLPHSARRNMHTRASSLSGSLLAMLSPSTLASSASLALPHASRPARHGRSPSVFGSFFQSTSSSSTQMNGLGLSMAPAEEEEEVDDDIPLPTFEVPPSMLAVDLKLGPGESRSYTYELDLPPNLPPSYRGRTLKLSYEFVVGICRASASVSAGSSSRVMKVPIRVYNNVSVSSPPIPYDLLWPSTLRNITKISQYPVAHVVEVRNSSKNYQPSRSPDTSPTLDNTKESLRIYARNLISQASRAAHYAPARQHPVFKVGIGHQNQENVMSEDDVSCREAVEVLTRNPKKLSFDVNKDGIKVAVLTFTKSAYRLGETVLGVVELNARASQARVLKLSALLEAHESLPSSLAQPPPSPSRQLRRVHAEHHSSFMTSTLRTSFSLDIPPDASPAFQIVVPTMAGPPSSGGLEWKIRLSLLVAVASPSAKECVEGLRLKGLIVDGPRGEWGTTWTAARTIAPSERPLPMSPNGDSSLNTPRAAQSWATFLTNAFLGSTEPVGQYHDGDEELDEEDQGHRQEEDWKEVRVEMVECEVPIKVWPGNTAFKATEVVFEV</sequence>
<comment type="caution">
    <text evidence="1">The sequence shown here is derived from an EMBL/GenBank/DDBJ whole genome shotgun (WGS) entry which is preliminary data.</text>
</comment>
<evidence type="ECO:0000313" key="1">
    <source>
        <dbReference type="EMBL" id="KAI0085709.1"/>
    </source>
</evidence>
<organism evidence="1 2">
    <name type="scientific">Irpex rosettiformis</name>
    <dbReference type="NCBI Taxonomy" id="378272"/>
    <lineage>
        <taxon>Eukaryota</taxon>
        <taxon>Fungi</taxon>
        <taxon>Dikarya</taxon>
        <taxon>Basidiomycota</taxon>
        <taxon>Agaricomycotina</taxon>
        <taxon>Agaricomycetes</taxon>
        <taxon>Polyporales</taxon>
        <taxon>Irpicaceae</taxon>
        <taxon>Irpex</taxon>
    </lineage>
</organism>
<proteinExistence type="predicted"/>
<dbReference type="Proteomes" id="UP001055072">
    <property type="component" value="Unassembled WGS sequence"/>
</dbReference>
<evidence type="ECO:0000313" key="2">
    <source>
        <dbReference type="Proteomes" id="UP001055072"/>
    </source>
</evidence>